<keyword evidence="7" id="KW-1185">Reference proteome</keyword>
<dbReference type="Proteomes" id="UP000800097">
    <property type="component" value="Unassembled WGS sequence"/>
</dbReference>
<dbReference type="GO" id="GO:0016593">
    <property type="term" value="C:Cdc73/Paf1 complex"/>
    <property type="evidence" value="ECO:0007669"/>
    <property type="project" value="InterPro"/>
</dbReference>
<dbReference type="EMBL" id="ML986487">
    <property type="protein sequence ID" value="KAF2278626.1"/>
    <property type="molecule type" value="Genomic_DNA"/>
</dbReference>
<dbReference type="PANTHER" id="PTHR12466:SF8">
    <property type="entry name" value="PARAFIBROMIN"/>
    <property type="match status" value="1"/>
</dbReference>
<dbReference type="PANTHER" id="PTHR12466">
    <property type="entry name" value="CDC73 DOMAIN PROTEIN"/>
    <property type="match status" value="1"/>
</dbReference>
<comment type="subcellular location">
    <subcellularLocation>
        <location evidence="1">Nucleus</location>
    </subcellularLocation>
</comment>
<accession>A0A6A6JSB9</accession>
<evidence type="ECO:0000256" key="4">
    <source>
        <dbReference type="ARBA" id="ARBA00023242"/>
    </source>
</evidence>
<evidence type="ECO:0000256" key="2">
    <source>
        <dbReference type="ARBA" id="ARBA00010427"/>
    </source>
</evidence>
<keyword evidence="3" id="KW-0804">Transcription</keyword>
<evidence type="ECO:0000313" key="6">
    <source>
        <dbReference type="EMBL" id="KAF2278626.1"/>
    </source>
</evidence>
<dbReference type="InterPro" id="IPR031336">
    <property type="entry name" value="CDC73_C"/>
</dbReference>
<dbReference type="InterPro" id="IPR038103">
    <property type="entry name" value="CDC73_C_sf"/>
</dbReference>
<keyword evidence="4" id="KW-0539">Nucleus</keyword>
<gene>
    <name evidence="6" type="ORF">EI97DRAFT_393179</name>
</gene>
<dbReference type="GO" id="GO:0032968">
    <property type="term" value="P:positive regulation of transcription elongation by RNA polymerase II"/>
    <property type="evidence" value="ECO:0007669"/>
    <property type="project" value="TreeGrafter"/>
</dbReference>
<reference evidence="6" key="1">
    <citation type="journal article" date="2020" name="Stud. Mycol.">
        <title>101 Dothideomycetes genomes: a test case for predicting lifestyles and emergence of pathogens.</title>
        <authorList>
            <person name="Haridas S."/>
            <person name="Albert R."/>
            <person name="Binder M."/>
            <person name="Bloem J."/>
            <person name="Labutti K."/>
            <person name="Salamov A."/>
            <person name="Andreopoulos B."/>
            <person name="Baker S."/>
            <person name="Barry K."/>
            <person name="Bills G."/>
            <person name="Bluhm B."/>
            <person name="Cannon C."/>
            <person name="Castanera R."/>
            <person name="Culley D."/>
            <person name="Daum C."/>
            <person name="Ezra D."/>
            <person name="Gonzalez J."/>
            <person name="Henrissat B."/>
            <person name="Kuo A."/>
            <person name="Liang C."/>
            <person name="Lipzen A."/>
            <person name="Lutzoni F."/>
            <person name="Magnuson J."/>
            <person name="Mondo S."/>
            <person name="Nolan M."/>
            <person name="Ohm R."/>
            <person name="Pangilinan J."/>
            <person name="Park H.-J."/>
            <person name="Ramirez L."/>
            <person name="Alfaro M."/>
            <person name="Sun H."/>
            <person name="Tritt A."/>
            <person name="Yoshinaga Y."/>
            <person name="Zwiers L.-H."/>
            <person name="Turgeon B."/>
            <person name="Goodwin S."/>
            <person name="Spatafora J."/>
            <person name="Crous P."/>
            <person name="Grigoriev I."/>
        </authorList>
    </citation>
    <scope>NUCLEOTIDE SEQUENCE</scope>
    <source>
        <strain evidence="6">CBS 379.55</strain>
    </source>
</reference>
<dbReference type="InterPro" id="IPR007852">
    <property type="entry name" value="Cdc73/Parafibromin"/>
</dbReference>
<evidence type="ECO:0000256" key="3">
    <source>
        <dbReference type="ARBA" id="ARBA00023163"/>
    </source>
</evidence>
<dbReference type="FunFam" id="3.40.50.11990:FF:000003">
    <property type="entry name" value="Pol II transcription elongation factor subunit Cdc73"/>
    <property type="match status" value="1"/>
</dbReference>
<evidence type="ECO:0000256" key="1">
    <source>
        <dbReference type="ARBA" id="ARBA00004123"/>
    </source>
</evidence>
<sequence>MATQAELDDPLHNLRLSISTSTPAILSTSDNPTDTTTSLANATHITFTSSPQHKTKTFPLDAPTRFAPGNQPIDLRSVYFAWTKKDASLTDYIADVQALNEELPSGAGGSVAQLSFAHRIEVLAWLNGETETSESIKPLEGAGLSVDAEKSAAIASGKAGGVAVDKGDKGKLDARLMVIYEGERKMGDQNTILRGAKPMDFSQYRALAQSLYKPSRTAAQHTTLPLPHPSTTNPLFPASNASKPRKRLEPIILLSPSASSLLRLSNIKSFLDGGVFVPANAPETSSTAGLNLLHLSRTLPSISSQPIRFILVDSTANFKPAYWDRVVAIFTTGQPWQFKSYKYTNPVELFAKFPGVYVGWQGDEVPASVAGWGRGVLSVKVDKWTGRSEGRWRDREVVETIWGRIEAFMREKGWSLAGPGTAGAR</sequence>
<comment type="similarity">
    <text evidence="2">Belongs to the CDC73 family.</text>
</comment>
<protein>
    <submittedName>
        <fullName evidence="6">CDC73-domain-containing protein</fullName>
    </submittedName>
</protein>
<organism evidence="6 7">
    <name type="scientific">Westerdykella ornata</name>
    <dbReference type="NCBI Taxonomy" id="318751"/>
    <lineage>
        <taxon>Eukaryota</taxon>
        <taxon>Fungi</taxon>
        <taxon>Dikarya</taxon>
        <taxon>Ascomycota</taxon>
        <taxon>Pezizomycotina</taxon>
        <taxon>Dothideomycetes</taxon>
        <taxon>Pleosporomycetidae</taxon>
        <taxon>Pleosporales</taxon>
        <taxon>Sporormiaceae</taxon>
        <taxon>Westerdykella</taxon>
    </lineage>
</organism>
<evidence type="ECO:0000259" key="5">
    <source>
        <dbReference type="Pfam" id="PF05179"/>
    </source>
</evidence>
<dbReference type="GO" id="GO:0000993">
    <property type="term" value="F:RNA polymerase II complex binding"/>
    <property type="evidence" value="ECO:0007669"/>
    <property type="project" value="TreeGrafter"/>
</dbReference>
<dbReference type="GO" id="GO:0006368">
    <property type="term" value="P:transcription elongation by RNA polymerase II"/>
    <property type="evidence" value="ECO:0007669"/>
    <property type="project" value="InterPro"/>
</dbReference>
<name>A0A6A6JSB9_WESOR</name>
<proteinExistence type="inferred from homology"/>
<dbReference type="Gene3D" id="3.40.50.11990">
    <property type="entry name" value="RNA polymerase II accessory factor, Cdc73 C-terminal domain"/>
    <property type="match status" value="1"/>
</dbReference>
<dbReference type="OrthoDB" id="2186602at2759"/>
<dbReference type="AlphaFoldDB" id="A0A6A6JSB9"/>
<dbReference type="RefSeq" id="XP_033656165.1">
    <property type="nucleotide sequence ID" value="XM_033796274.1"/>
</dbReference>
<dbReference type="GeneID" id="54549449"/>
<feature type="domain" description="Cell division control protein 73 C-terminal" evidence="5">
    <location>
        <begin position="247"/>
        <end position="408"/>
    </location>
</feature>
<evidence type="ECO:0000313" key="7">
    <source>
        <dbReference type="Proteomes" id="UP000800097"/>
    </source>
</evidence>
<dbReference type="Pfam" id="PF05179">
    <property type="entry name" value="CDC73_C"/>
    <property type="match status" value="1"/>
</dbReference>